<accession>A0A0W1R646</accession>
<sequence>MTLFSLSPRRQRRLTRALQLVIAVVFLVGAVERNLSVVVNASIALVVTFLPAILERDPEFDLDAGVTLWVTLAVSLHSLGMLGLYTAIPWWDSLTHTLSATVVAGVGYATVRAVDEHTRAVYLPPRFLSVFILVVTLAFGVFWEVLEFSIRGVTDLLGIQAVLIQYSLEDTLTDLVFDGVGAILVALFGTRRLSTTVDSLVGRLERTRGR</sequence>
<feature type="transmembrane region" description="Helical" evidence="1">
    <location>
        <begin position="37"/>
        <end position="54"/>
    </location>
</feature>
<dbReference type="RefSeq" id="WP_058582030.1">
    <property type="nucleotide sequence ID" value="NZ_LOPU01000029.1"/>
</dbReference>
<keyword evidence="1" id="KW-1133">Transmembrane helix</keyword>
<dbReference type="AlphaFoldDB" id="A0A0W1R646"/>
<dbReference type="InterPro" id="IPR014509">
    <property type="entry name" value="YjdF-like"/>
</dbReference>
<proteinExistence type="predicted"/>
<evidence type="ECO:0000256" key="1">
    <source>
        <dbReference type="SAM" id="Phobius"/>
    </source>
</evidence>
<evidence type="ECO:0000313" key="3">
    <source>
        <dbReference type="Proteomes" id="UP000054387"/>
    </source>
</evidence>
<evidence type="ECO:0000313" key="2">
    <source>
        <dbReference type="EMBL" id="KTG08877.1"/>
    </source>
</evidence>
<gene>
    <name evidence="2" type="ORF">AUR64_13770</name>
</gene>
<feature type="transmembrane region" description="Helical" evidence="1">
    <location>
        <begin position="14"/>
        <end position="31"/>
    </location>
</feature>
<reference evidence="2 3" key="1">
    <citation type="submission" date="2015-12" db="EMBL/GenBank/DDBJ databases">
        <title>Haloprofundus marisrubri gen. nov., sp. nov., an extremely halophilic archaeon isolated from the Discovery deep brine-seawater interface in the Red Sea.</title>
        <authorList>
            <person name="Zhang G."/>
            <person name="Stingl U."/>
            <person name="Rashid M."/>
        </authorList>
    </citation>
    <scope>NUCLEOTIDE SEQUENCE [LARGE SCALE GENOMIC DNA]</scope>
    <source>
        <strain evidence="2 3">SB9</strain>
    </source>
</reference>
<dbReference type="EMBL" id="LOPU01000029">
    <property type="protein sequence ID" value="KTG08877.1"/>
    <property type="molecule type" value="Genomic_DNA"/>
</dbReference>
<keyword evidence="3" id="KW-1185">Reference proteome</keyword>
<feature type="transmembrane region" description="Helical" evidence="1">
    <location>
        <begin position="66"/>
        <end position="88"/>
    </location>
</feature>
<comment type="caution">
    <text evidence="2">The sequence shown here is derived from an EMBL/GenBank/DDBJ whole genome shotgun (WGS) entry which is preliminary data.</text>
</comment>
<name>A0A0W1R646_9EURY</name>
<dbReference type="OrthoDB" id="313603at2157"/>
<protein>
    <submittedName>
        <fullName evidence="2">Uncharacterized protein</fullName>
    </submittedName>
</protein>
<dbReference type="Proteomes" id="UP000054387">
    <property type="component" value="Unassembled WGS sequence"/>
</dbReference>
<organism evidence="2 3">
    <name type="scientific">Haloprofundus marisrubri</name>
    <dbReference type="NCBI Taxonomy" id="1514971"/>
    <lineage>
        <taxon>Archaea</taxon>
        <taxon>Methanobacteriati</taxon>
        <taxon>Methanobacteriota</taxon>
        <taxon>Stenosarchaea group</taxon>
        <taxon>Halobacteria</taxon>
        <taxon>Halobacteriales</taxon>
        <taxon>Haloferacaceae</taxon>
        <taxon>Haloprofundus</taxon>
    </lineage>
</organism>
<dbReference type="STRING" id="1514971.AUR64_13770"/>
<keyword evidence="1" id="KW-0472">Membrane</keyword>
<dbReference type="Pfam" id="PF09997">
    <property type="entry name" value="DUF2238"/>
    <property type="match status" value="1"/>
</dbReference>
<keyword evidence="1" id="KW-0812">Transmembrane</keyword>
<feature type="transmembrane region" description="Helical" evidence="1">
    <location>
        <begin position="126"/>
        <end position="146"/>
    </location>
</feature>